<dbReference type="EC" id="3.2.1.143" evidence="2"/>
<dbReference type="Proteomes" id="UP000095280">
    <property type="component" value="Unplaced"/>
</dbReference>
<dbReference type="InterPro" id="IPR046372">
    <property type="entry name" value="PARG_cat_C"/>
</dbReference>
<comment type="similarity">
    <text evidence="1">Belongs to the poly(ADP-ribose) glycohydrolase family.</text>
</comment>
<dbReference type="GO" id="GO:1990966">
    <property type="term" value="P:ATP generation from poly-ADP-D-ribose"/>
    <property type="evidence" value="ECO:0007669"/>
    <property type="project" value="TreeGrafter"/>
</dbReference>
<dbReference type="GO" id="GO:0005975">
    <property type="term" value="P:carbohydrate metabolic process"/>
    <property type="evidence" value="ECO:0007669"/>
    <property type="project" value="InterPro"/>
</dbReference>
<feature type="compositionally biased region" description="Low complexity" evidence="6">
    <location>
        <begin position="897"/>
        <end position="907"/>
    </location>
</feature>
<accession>A0A1I8G9J8</accession>
<feature type="domain" description="PARG helical" evidence="8">
    <location>
        <begin position="1040"/>
        <end position="1157"/>
    </location>
</feature>
<evidence type="ECO:0000256" key="4">
    <source>
        <dbReference type="PIRSR" id="PIRSR607724-1"/>
    </source>
</evidence>
<keyword evidence="9" id="KW-1185">Reference proteome</keyword>
<evidence type="ECO:0000256" key="2">
    <source>
        <dbReference type="ARBA" id="ARBA00012255"/>
    </source>
</evidence>
<feature type="binding site" evidence="5">
    <location>
        <position position="460"/>
    </location>
    <ligand>
        <name>substrate</name>
    </ligand>
</feature>
<dbReference type="InterPro" id="IPR048362">
    <property type="entry name" value="PARG_helical"/>
</dbReference>
<evidence type="ECO:0000313" key="10">
    <source>
        <dbReference type="WBParaSite" id="maker-uti_cns_0001252-snap-gene-0.6-mRNA-1"/>
    </source>
</evidence>
<dbReference type="GO" id="GO:0006282">
    <property type="term" value="P:regulation of DNA repair"/>
    <property type="evidence" value="ECO:0007669"/>
    <property type="project" value="InterPro"/>
</dbReference>
<feature type="compositionally biased region" description="Basic residues" evidence="6">
    <location>
        <begin position="705"/>
        <end position="716"/>
    </location>
</feature>
<proteinExistence type="inferred from homology"/>
<organism evidence="9 10">
    <name type="scientific">Macrostomum lignano</name>
    <dbReference type="NCBI Taxonomy" id="282301"/>
    <lineage>
        <taxon>Eukaryota</taxon>
        <taxon>Metazoa</taxon>
        <taxon>Spiralia</taxon>
        <taxon>Lophotrochozoa</taxon>
        <taxon>Platyhelminthes</taxon>
        <taxon>Rhabditophora</taxon>
        <taxon>Macrostomorpha</taxon>
        <taxon>Macrostomida</taxon>
        <taxon>Macrostomidae</taxon>
        <taxon>Macrostomum</taxon>
    </lineage>
</organism>
<dbReference type="GO" id="GO:0004649">
    <property type="term" value="F:poly(ADP-ribose) glycohydrolase activity"/>
    <property type="evidence" value="ECO:0007669"/>
    <property type="project" value="UniProtKB-EC"/>
</dbReference>
<feature type="compositionally biased region" description="Polar residues" evidence="6">
    <location>
        <begin position="741"/>
        <end position="755"/>
    </location>
</feature>
<reference evidence="10" key="1">
    <citation type="submission" date="2016-11" db="UniProtKB">
        <authorList>
            <consortium name="WormBaseParasite"/>
        </authorList>
    </citation>
    <scope>IDENTIFICATION</scope>
</reference>
<sequence>LSVQSQAAMKKLVNLKLLSQAQIQLSVQGPAAMKKLVNMKLLSQAQIQLSVQSQAAMKKLVNLKLLSQAQIQLSVQGPAAMKKLVNLKLLSQAQIQLSVQGPAAMKKLVNLKLLSQAQIQLSVQSPAAMKKLVNLKLLSQAWVQLNVQSPAATKKLKLLSQKWPPEKQADENANEDLDLGVGADLESLKKVSTAPEHMLERASHNHTVMFDISKLSNVNFTERPLPPYSKSWQRRMDADDYVRLAYHTNRWSEIRKNLLSLCSANVTYYHLEEVIMLCGSLDRDINQFDVLRHFFTQEMEPAEADHLLKNLLPRIVNLAVSLPDLIKAPIPLLKHRKVMKLSLSQQQIASLLANAFFCTFPQQGGPYSRFPSINFHSLYSSGGHQSPCGRRLEKLRCIFNYFNRITKKEPYGVVTISRRRLKQNLDWCSRVEPIPKLLHVSSIGTIEDTDGEFLEADFANKYIGGGVLGHGFVQEEIRFSICPELIVTRLVAECMDDREALHVKGFERFSNYTGYANSCQWDGNHQDARSIGLDRRRRSHLVAMDALKFSNWREQFCRNNINRELHKALVAFGDVPRNQRSAIATGNWGCGAFKGDVRLKFLIQLMACAVAGRSMAYFTFGDKTLQQRLLKMHRFLTDKEVCVGGVYSAVIAFTEHLDSSCHGGWQYNSDSAPDLFEFLRNYVLHGPTVPPPTEPSISKKDIRKASKRANANKKKQERQQNSSDVQESKPEKSQPEESKPNNELSDQSGQVQVANAESEKQATAADLSDANSGAQAQETRSSDGEWKQQKRKNKPNKSGLKSSQKSKSATEEQLSSKMSNMNLSSTTPQTNRGENRRKRCSESSRSAGAGPGATPRGCAEQLPEPSKKKLRKDKRKKQNKNKKTSSLNNRQMSLTSAARPAQAAASRRPPPNACWSGDALDSLPKQKVADTTQELRHVIEEFRSNWTLFNANMLEDPNSAGKLLLRFVKPSRKNLGPRLLDLPHADAKRWKHIKANLNRLRSNVTYKDIELAIHSFGNLDHFHRPKLDVLHHLLNNHWPREKVERFYRHILPGMIRLALSLPELLPEQIPLLSRGRQAGCRPLSFTQQQVACLLTHAFFCTFVFQGGQYPSINFNGIFVSGEYQRPCTRRIEKLKCILHYMDRVVTDAPLGVITISRKCLRHRVNWSERTEPMPDRLHVSSTGTIEDTDGGFLEVDFANKFLGGGALGHGLVQEEIRFMISPELIVTRLVTECLDDNEALLIEGFERFSDYSGYADSFRWISNHKDSRPVGVDRRRLSQLVAMDAVCFRSWIEQFSVYNIERELHKALVAFGDVKDNKSGAQQHGAVATGNWGCGAFKGDVRLKFLIQLMACSLARRPVAYFTFGDQPLQQRLVEMHQFLINNNVTVGGVYNALLAYVAELNAGSHRARRQEMTAQSAPDLFRFVLNYVQSTRGPSFYDPAANSNVPYPSTNGKHPERIAETDQSGLSQTKMTGKRQQPDPFDYPSSLAFGIIVGYALALLFA</sequence>
<evidence type="ECO:0000256" key="5">
    <source>
        <dbReference type="PIRSR" id="PIRSR607724-2"/>
    </source>
</evidence>
<feature type="compositionally biased region" description="Polar residues" evidence="6">
    <location>
        <begin position="769"/>
        <end position="779"/>
    </location>
</feature>
<dbReference type="Gene3D" id="3.80.10.10">
    <property type="entry name" value="Ribonuclease Inhibitor"/>
    <property type="match status" value="1"/>
</dbReference>
<feature type="compositionally biased region" description="Low complexity" evidence="6">
    <location>
        <begin position="797"/>
        <end position="807"/>
    </location>
</feature>
<evidence type="ECO:0000256" key="3">
    <source>
        <dbReference type="ARBA" id="ARBA00022801"/>
    </source>
</evidence>
<keyword evidence="3" id="KW-0378">Hydrolase</keyword>
<dbReference type="GO" id="GO:0009225">
    <property type="term" value="P:nucleotide-sugar metabolic process"/>
    <property type="evidence" value="ECO:0007669"/>
    <property type="project" value="TreeGrafter"/>
</dbReference>
<dbReference type="WBParaSite" id="maker-uti_cns_0001252-snap-gene-0.6-mRNA-1">
    <property type="protein sequence ID" value="maker-uti_cns_0001252-snap-gene-0.6-mRNA-1"/>
    <property type="gene ID" value="maker-uti_cns_0001252-snap-gene-0.6"/>
</dbReference>
<feature type="compositionally biased region" description="Basic and acidic residues" evidence="6">
    <location>
        <begin position="726"/>
        <end position="740"/>
    </location>
</feature>
<dbReference type="SUPFAM" id="SSF52058">
    <property type="entry name" value="L domain-like"/>
    <property type="match status" value="1"/>
</dbReference>
<feature type="binding site" evidence="5">
    <location>
        <position position="474"/>
    </location>
    <ligand>
        <name>substrate</name>
    </ligand>
</feature>
<dbReference type="GO" id="GO:0005737">
    <property type="term" value="C:cytoplasm"/>
    <property type="evidence" value="ECO:0007669"/>
    <property type="project" value="TreeGrafter"/>
</dbReference>
<feature type="active site" evidence="4">
    <location>
        <position position="475"/>
    </location>
</feature>
<evidence type="ECO:0000259" key="7">
    <source>
        <dbReference type="Pfam" id="PF05028"/>
    </source>
</evidence>
<feature type="binding site" evidence="5">
    <location>
        <position position="515"/>
    </location>
    <ligand>
        <name>substrate</name>
    </ligand>
</feature>
<feature type="region of interest" description="Disordered" evidence="6">
    <location>
        <begin position="687"/>
        <end position="920"/>
    </location>
</feature>
<feature type="domain" description="PARG catalytic Macro" evidence="7">
    <location>
        <begin position="1165"/>
        <end position="1370"/>
    </location>
</feature>
<feature type="domain" description="PARG helical" evidence="8">
    <location>
        <begin position="299"/>
        <end position="418"/>
    </location>
</feature>
<feature type="active site" evidence="4">
    <location>
        <position position="457"/>
    </location>
</feature>
<dbReference type="InterPro" id="IPR007724">
    <property type="entry name" value="Poly_GlycHdrlase"/>
</dbReference>
<evidence type="ECO:0000256" key="1">
    <source>
        <dbReference type="ARBA" id="ARBA00009545"/>
    </source>
</evidence>
<name>A0A1I8G9J8_9PLAT</name>
<dbReference type="Pfam" id="PF05028">
    <property type="entry name" value="PARG_cat_C"/>
    <property type="match status" value="2"/>
</dbReference>
<evidence type="ECO:0000313" key="9">
    <source>
        <dbReference type="Proteomes" id="UP000095280"/>
    </source>
</evidence>
<feature type="active site" evidence="4">
    <location>
        <position position="476"/>
    </location>
</feature>
<dbReference type="PANTHER" id="PTHR12837:SF15">
    <property type="entry name" value="POLY(ADP-RIBOSE) GLYCOHYDROLASE"/>
    <property type="match status" value="1"/>
</dbReference>
<evidence type="ECO:0000259" key="8">
    <source>
        <dbReference type="Pfam" id="PF20811"/>
    </source>
</evidence>
<feature type="compositionally biased region" description="Basic residues" evidence="6">
    <location>
        <begin position="868"/>
        <end position="883"/>
    </location>
</feature>
<dbReference type="PANTHER" id="PTHR12837">
    <property type="entry name" value="POLY ADP-RIBOSE GLYCOHYDROLASE"/>
    <property type="match status" value="1"/>
</dbReference>
<dbReference type="Pfam" id="PF20811">
    <property type="entry name" value="PARG_cat_N"/>
    <property type="match status" value="2"/>
</dbReference>
<feature type="compositionally biased region" description="Low complexity" evidence="6">
    <location>
        <begin position="815"/>
        <end position="827"/>
    </location>
</feature>
<evidence type="ECO:0000256" key="6">
    <source>
        <dbReference type="SAM" id="MobiDB-lite"/>
    </source>
</evidence>
<dbReference type="InterPro" id="IPR032675">
    <property type="entry name" value="LRR_dom_sf"/>
</dbReference>
<dbReference type="GO" id="GO:0005634">
    <property type="term" value="C:nucleus"/>
    <property type="evidence" value="ECO:0007669"/>
    <property type="project" value="TreeGrafter"/>
</dbReference>
<feature type="domain" description="PARG catalytic Macro" evidence="7">
    <location>
        <begin position="437"/>
        <end position="626"/>
    </location>
</feature>
<protein>
    <recommendedName>
        <fullName evidence="2">poly(ADP-ribose) glycohydrolase</fullName>
        <ecNumber evidence="2">3.2.1.143</ecNumber>
    </recommendedName>
</protein>